<dbReference type="Proteomes" id="UP000095087">
    <property type="component" value="Unassembled WGS sequence"/>
</dbReference>
<dbReference type="InterPro" id="IPR000700">
    <property type="entry name" value="PAS-assoc_C"/>
</dbReference>
<dbReference type="SMART" id="SM00388">
    <property type="entry name" value="HisKA"/>
    <property type="match status" value="1"/>
</dbReference>
<dbReference type="PROSITE" id="PS50113">
    <property type="entry name" value="PAC"/>
    <property type="match status" value="1"/>
</dbReference>
<comment type="catalytic activity">
    <reaction evidence="1">
        <text>ATP + protein L-histidine = ADP + protein N-phospho-L-histidine.</text>
        <dbReference type="EC" id="2.7.13.3"/>
    </reaction>
</comment>
<name>A0A1E2RX95_9HYPH</name>
<dbReference type="PROSITE" id="PS50109">
    <property type="entry name" value="HIS_KIN"/>
    <property type="match status" value="1"/>
</dbReference>
<proteinExistence type="predicted"/>
<evidence type="ECO:0000256" key="4">
    <source>
        <dbReference type="ARBA" id="ARBA00022553"/>
    </source>
</evidence>
<keyword evidence="16" id="KW-1185">Reference proteome</keyword>
<dbReference type="InterPro" id="IPR005467">
    <property type="entry name" value="His_kinase_dom"/>
</dbReference>
<dbReference type="GO" id="GO:0016020">
    <property type="term" value="C:membrane"/>
    <property type="evidence" value="ECO:0007669"/>
    <property type="project" value="UniProtKB-SubCell"/>
</dbReference>
<keyword evidence="9" id="KW-0902">Two-component regulatory system</keyword>
<dbReference type="Gene3D" id="3.30.450.20">
    <property type="entry name" value="PAS domain"/>
    <property type="match status" value="1"/>
</dbReference>
<dbReference type="Gene3D" id="1.10.287.130">
    <property type="match status" value="1"/>
</dbReference>
<dbReference type="GO" id="GO:0000155">
    <property type="term" value="F:phosphorelay sensor kinase activity"/>
    <property type="evidence" value="ECO:0007669"/>
    <property type="project" value="InterPro"/>
</dbReference>
<dbReference type="CDD" id="cd16922">
    <property type="entry name" value="HATPase_EvgS-ArcB-TorS-like"/>
    <property type="match status" value="1"/>
</dbReference>
<evidence type="ECO:0000259" key="14">
    <source>
        <dbReference type="PROSITE" id="PS50113"/>
    </source>
</evidence>
<dbReference type="CDD" id="cd00082">
    <property type="entry name" value="HisKA"/>
    <property type="match status" value="1"/>
</dbReference>
<comment type="subcellular location">
    <subcellularLocation>
        <location evidence="2">Membrane</location>
    </subcellularLocation>
</comment>
<dbReference type="FunFam" id="3.30.565.10:FF:000006">
    <property type="entry name" value="Sensor histidine kinase WalK"/>
    <property type="match status" value="1"/>
</dbReference>
<dbReference type="InterPro" id="IPR003594">
    <property type="entry name" value="HATPase_dom"/>
</dbReference>
<feature type="domain" description="PAS" evidence="13">
    <location>
        <begin position="207"/>
        <end position="277"/>
    </location>
</feature>
<keyword evidence="10 11" id="KW-0472">Membrane</keyword>
<dbReference type="Pfam" id="PF08448">
    <property type="entry name" value="PAS_4"/>
    <property type="match status" value="1"/>
</dbReference>
<evidence type="ECO:0000256" key="7">
    <source>
        <dbReference type="ARBA" id="ARBA00022777"/>
    </source>
</evidence>
<feature type="domain" description="PAC" evidence="14">
    <location>
        <begin position="280"/>
        <end position="338"/>
    </location>
</feature>
<feature type="transmembrane region" description="Helical" evidence="11">
    <location>
        <begin position="41"/>
        <end position="58"/>
    </location>
</feature>
<dbReference type="NCBIfam" id="TIGR00229">
    <property type="entry name" value="sensory_box"/>
    <property type="match status" value="1"/>
</dbReference>
<protein>
    <recommendedName>
        <fullName evidence="3">histidine kinase</fullName>
        <ecNumber evidence="3">2.7.13.3</ecNumber>
    </recommendedName>
</protein>
<dbReference type="SUPFAM" id="SSF55874">
    <property type="entry name" value="ATPase domain of HSP90 chaperone/DNA topoisomerase II/histidine kinase"/>
    <property type="match status" value="1"/>
</dbReference>
<dbReference type="AlphaFoldDB" id="A0A1E2RX95"/>
<dbReference type="InterPro" id="IPR035965">
    <property type="entry name" value="PAS-like_dom_sf"/>
</dbReference>
<feature type="transmembrane region" description="Helical" evidence="11">
    <location>
        <begin position="173"/>
        <end position="196"/>
    </location>
</feature>
<dbReference type="PRINTS" id="PR00344">
    <property type="entry name" value="BCTRLSENSOR"/>
</dbReference>
<evidence type="ECO:0000256" key="3">
    <source>
        <dbReference type="ARBA" id="ARBA00012438"/>
    </source>
</evidence>
<feature type="transmembrane region" description="Helical" evidence="11">
    <location>
        <begin position="137"/>
        <end position="161"/>
    </location>
</feature>
<dbReference type="InterPro" id="IPR004358">
    <property type="entry name" value="Sig_transdc_His_kin-like_C"/>
</dbReference>
<dbReference type="SUPFAM" id="SSF47384">
    <property type="entry name" value="Homodimeric domain of signal transducing histidine kinase"/>
    <property type="match status" value="1"/>
</dbReference>
<evidence type="ECO:0000256" key="1">
    <source>
        <dbReference type="ARBA" id="ARBA00000085"/>
    </source>
</evidence>
<evidence type="ECO:0000256" key="9">
    <source>
        <dbReference type="ARBA" id="ARBA00023012"/>
    </source>
</evidence>
<evidence type="ECO:0000256" key="5">
    <source>
        <dbReference type="ARBA" id="ARBA00022679"/>
    </source>
</evidence>
<feature type="transmembrane region" description="Helical" evidence="11">
    <location>
        <begin position="103"/>
        <end position="125"/>
    </location>
</feature>
<dbReference type="STRING" id="1177755.A7A08_02163"/>
<evidence type="ECO:0000313" key="15">
    <source>
        <dbReference type="EMBL" id="ODA66866.1"/>
    </source>
</evidence>
<dbReference type="InterPro" id="IPR036890">
    <property type="entry name" value="HATPase_C_sf"/>
</dbReference>
<evidence type="ECO:0000313" key="16">
    <source>
        <dbReference type="Proteomes" id="UP000095087"/>
    </source>
</evidence>
<dbReference type="SUPFAM" id="SSF55785">
    <property type="entry name" value="PYP-like sensor domain (PAS domain)"/>
    <property type="match status" value="1"/>
</dbReference>
<dbReference type="PANTHER" id="PTHR43711">
    <property type="entry name" value="TWO-COMPONENT HISTIDINE KINASE"/>
    <property type="match status" value="1"/>
</dbReference>
<keyword evidence="11" id="KW-0812">Transmembrane</keyword>
<sequence>MKVMSIKSLRGFAAYFASLVHETVRDDPLTAARHQTFIAQRILAGLLALCVFPVYLVLAGKPSLLGALVFLWFLTPIALAYFVSRTGKLQTAHLISAINFAGLITFSAWLTGGISSFLLPWLVVVPIEAALASNRRVVLWSMLASLTGVIVLAAGSGLGAVPPAHPFPFPQSVLMSFGLLTAALYGAGIALSVQLVHRKSDDFMRMGEERYRLLAENATDMITRHDERGRVIFASLASQQLLGAPASVLAGNGLFERVHVADRPAYLTALSRAQIDNQPMAVEFRLRRQGDSGPDDYIWAEMRCRPVRQMQGDGAARSVVAITRDISERKAQEAELLRARDSAESASRAKTQFLANMSHELRTPLNAVIGFSEILSRELFGRLGEDRYRDYARLIHESGGHLLNVVNDILDMSKIEAGKFNILKEPFDVGTLLKSCVDIVGPTAEQKSLSLEVEMPVGMPELLADKRACKQMLLNVLSNAIKFTDEGGRVHLSAHEVDGAVHLRVRDTGIGIAEKDLPNLGNPFVQADNSYDRSYDGAGLGLSVVKGLARLHGGRLEIESQLGEGTTVTVILPKAECRLPAEPIETEKVETATAA</sequence>
<dbReference type="CDD" id="cd00130">
    <property type="entry name" value="PAS"/>
    <property type="match status" value="1"/>
</dbReference>
<dbReference type="OrthoDB" id="9813151at2"/>
<comment type="caution">
    <text evidence="15">The sequence shown here is derived from an EMBL/GenBank/DDBJ whole genome shotgun (WGS) entry which is preliminary data.</text>
</comment>
<dbReference type="EC" id="2.7.13.3" evidence="3"/>
<feature type="domain" description="Histidine kinase" evidence="12">
    <location>
        <begin position="356"/>
        <end position="576"/>
    </location>
</feature>
<keyword evidence="8" id="KW-0067">ATP-binding</keyword>
<evidence type="ECO:0000256" key="2">
    <source>
        <dbReference type="ARBA" id="ARBA00004370"/>
    </source>
</evidence>
<evidence type="ECO:0000259" key="12">
    <source>
        <dbReference type="PROSITE" id="PS50109"/>
    </source>
</evidence>
<evidence type="ECO:0000256" key="10">
    <source>
        <dbReference type="ARBA" id="ARBA00023136"/>
    </source>
</evidence>
<evidence type="ECO:0000256" key="11">
    <source>
        <dbReference type="SAM" id="Phobius"/>
    </source>
</evidence>
<dbReference type="SMART" id="SM00387">
    <property type="entry name" value="HATPase_c"/>
    <property type="match status" value="1"/>
</dbReference>
<keyword evidence="7 15" id="KW-0418">Kinase</keyword>
<evidence type="ECO:0000256" key="6">
    <source>
        <dbReference type="ARBA" id="ARBA00022741"/>
    </source>
</evidence>
<dbReference type="InterPro" id="IPR003661">
    <property type="entry name" value="HisK_dim/P_dom"/>
</dbReference>
<dbReference type="GO" id="GO:0005524">
    <property type="term" value="F:ATP binding"/>
    <property type="evidence" value="ECO:0007669"/>
    <property type="project" value="UniProtKB-KW"/>
</dbReference>
<dbReference type="EMBL" id="MASI01000005">
    <property type="protein sequence ID" value="ODA66866.1"/>
    <property type="molecule type" value="Genomic_DNA"/>
</dbReference>
<dbReference type="PATRIC" id="fig|1177755.3.peg.2172"/>
<keyword evidence="11" id="KW-1133">Transmembrane helix</keyword>
<evidence type="ECO:0000259" key="13">
    <source>
        <dbReference type="PROSITE" id="PS50112"/>
    </source>
</evidence>
<gene>
    <name evidence="15" type="ORF">A7A08_02163</name>
</gene>
<dbReference type="Pfam" id="PF00512">
    <property type="entry name" value="HisKA"/>
    <property type="match status" value="1"/>
</dbReference>
<dbReference type="Pfam" id="PF02518">
    <property type="entry name" value="HATPase_c"/>
    <property type="match status" value="1"/>
</dbReference>
<dbReference type="InterPro" id="IPR013656">
    <property type="entry name" value="PAS_4"/>
</dbReference>
<organism evidence="15 16">
    <name type="scientific">Methyloligella halotolerans</name>
    <dbReference type="NCBI Taxonomy" id="1177755"/>
    <lineage>
        <taxon>Bacteria</taxon>
        <taxon>Pseudomonadati</taxon>
        <taxon>Pseudomonadota</taxon>
        <taxon>Alphaproteobacteria</taxon>
        <taxon>Hyphomicrobiales</taxon>
        <taxon>Hyphomicrobiaceae</taxon>
        <taxon>Methyloligella</taxon>
    </lineage>
</organism>
<reference evidence="15 16" key="1">
    <citation type="submission" date="2016-07" db="EMBL/GenBank/DDBJ databases">
        <title>Draft genome sequence of Methyloligella halotolerans C2T (VKM B-2706T=CCUG 61687T=DSM 25045T), a halotolerant polyhydroxybutyrate accumulating methylotroph.</title>
        <authorList>
            <person name="Vasilenko O.V."/>
            <person name="Doronina N.V."/>
            <person name="Poroshina M.N."/>
            <person name="Tarlachkov S.V."/>
            <person name="Trotsenko Y.A."/>
        </authorList>
    </citation>
    <scope>NUCLEOTIDE SEQUENCE [LARGE SCALE GENOMIC DNA]</scope>
    <source>
        <strain evidence="15 16">VKM B-2706</strain>
    </source>
</reference>
<dbReference type="Gene3D" id="3.30.565.10">
    <property type="entry name" value="Histidine kinase-like ATPase, C-terminal domain"/>
    <property type="match status" value="1"/>
</dbReference>
<dbReference type="InterPro" id="IPR036097">
    <property type="entry name" value="HisK_dim/P_sf"/>
</dbReference>
<keyword evidence="6" id="KW-0547">Nucleotide-binding</keyword>
<dbReference type="PANTHER" id="PTHR43711:SF31">
    <property type="entry name" value="HISTIDINE KINASE"/>
    <property type="match status" value="1"/>
</dbReference>
<dbReference type="InterPro" id="IPR000014">
    <property type="entry name" value="PAS"/>
</dbReference>
<feature type="transmembrane region" description="Helical" evidence="11">
    <location>
        <begin position="65"/>
        <end position="83"/>
    </location>
</feature>
<dbReference type="PROSITE" id="PS50112">
    <property type="entry name" value="PAS"/>
    <property type="match status" value="1"/>
</dbReference>
<evidence type="ECO:0000256" key="8">
    <source>
        <dbReference type="ARBA" id="ARBA00022840"/>
    </source>
</evidence>
<dbReference type="SMART" id="SM00091">
    <property type="entry name" value="PAS"/>
    <property type="match status" value="1"/>
</dbReference>
<keyword evidence="4" id="KW-0597">Phosphoprotein</keyword>
<dbReference type="InterPro" id="IPR050736">
    <property type="entry name" value="Sensor_HK_Regulatory"/>
</dbReference>
<accession>A0A1E2RX95</accession>
<keyword evidence="5 15" id="KW-0808">Transferase</keyword>
<dbReference type="FunFam" id="1.10.287.130:FF:000038">
    <property type="entry name" value="Sensory transduction histidine kinase"/>
    <property type="match status" value="1"/>
</dbReference>